<dbReference type="PANTHER" id="PTHR40455:SF1">
    <property type="entry name" value="ANTITOXIN HIGA"/>
    <property type="match status" value="1"/>
</dbReference>
<dbReference type="OrthoDB" id="5771335at2"/>
<dbReference type="EMBL" id="MWPR01000041">
    <property type="protein sequence ID" value="ORJ48428.1"/>
    <property type="molecule type" value="Genomic_DNA"/>
</dbReference>
<dbReference type="InterPro" id="IPR010982">
    <property type="entry name" value="Lambda_DNA-bd_dom_sf"/>
</dbReference>
<reference evidence="2" key="3">
    <citation type="submission" date="2020-10" db="EMBL/GenBank/DDBJ databases">
        <authorList>
            <consortium name="NCBI Pathogen Detection Project"/>
        </authorList>
    </citation>
    <scope>NUCLEOTIDE SEQUENCE</scope>
    <source>
        <strain evidence="2">CAVp300</strain>
    </source>
</reference>
<keyword evidence="4" id="KW-1185">Reference proteome</keyword>
<gene>
    <name evidence="3" type="ORF">B2M27_20850</name>
    <name evidence="2" type="ORF">I8531_004036</name>
</gene>
<dbReference type="InterPro" id="IPR001387">
    <property type="entry name" value="Cro/C1-type_HTH"/>
</dbReference>
<dbReference type="GO" id="GO:0001046">
    <property type="term" value="F:core promoter sequence-specific DNA binding"/>
    <property type="evidence" value="ECO:0007669"/>
    <property type="project" value="TreeGrafter"/>
</dbReference>
<dbReference type="SUPFAM" id="SSF47413">
    <property type="entry name" value="lambda repressor-like DNA-binding domains"/>
    <property type="match status" value="1"/>
</dbReference>
<dbReference type="CDD" id="cd00093">
    <property type="entry name" value="HTH_XRE"/>
    <property type="match status" value="1"/>
</dbReference>
<dbReference type="InterPro" id="IPR039060">
    <property type="entry name" value="Antitox_HigA"/>
</dbReference>
<dbReference type="Pfam" id="PF01381">
    <property type="entry name" value="HTH_3"/>
    <property type="match status" value="1"/>
</dbReference>
<evidence type="ECO:0000313" key="5">
    <source>
        <dbReference type="Proteomes" id="UP000867740"/>
    </source>
</evidence>
<evidence type="ECO:0000313" key="4">
    <source>
        <dbReference type="Proteomes" id="UP000192521"/>
    </source>
</evidence>
<accession>A0A9P3WHB1</accession>
<dbReference type="Gene3D" id="1.10.260.40">
    <property type="entry name" value="lambda repressor-like DNA-binding domains"/>
    <property type="match status" value="1"/>
</dbReference>
<dbReference type="AlphaFoldDB" id="A0A9P3WHB1"/>
<sequence>MRTQDIINATNHLVSLLPILGDSPHRQDYEDALEMVEYLLEHEPTNPLIDLLSVRIEKYENTAPEFAVFNARVASTETGLALLRVLMAQHGLNQSSFQQEIGSRSLVSKIMNGQRSLTLDHMRALAKRFNVPVAAFAG</sequence>
<name>A0A9P3WHB1_KLUIN</name>
<dbReference type="SMART" id="SM00530">
    <property type="entry name" value="HTH_XRE"/>
    <property type="match status" value="1"/>
</dbReference>
<evidence type="ECO:0000313" key="3">
    <source>
        <dbReference type="EMBL" id="ORJ48428.1"/>
    </source>
</evidence>
<reference evidence="2" key="2">
    <citation type="journal article" date="2018" name="Genome Biol.">
        <title>SKESA: strategic k-mer extension for scrupulous assemblies.</title>
        <authorList>
            <person name="Souvorov A."/>
            <person name="Agarwala R."/>
            <person name="Lipman D.J."/>
        </authorList>
    </citation>
    <scope>NUCLEOTIDE SEQUENCE</scope>
    <source>
        <strain evidence="2">CAVp300</strain>
    </source>
</reference>
<dbReference type="RefSeq" id="WP_047372718.1">
    <property type="nucleotide sequence ID" value="NZ_CABMNU010000005.1"/>
</dbReference>
<evidence type="ECO:0000259" key="1">
    <source>
        <dbReference type="PROSITE" id="PS50943"/>
    </source>
</evidence>
<proteinExistence type="predicted"/>
<evidence type="ECO:0000313" key="2">
    <source>
        <dbReference type="EMBL" id="HAT3583687.1"/>
    </source>
</evidence>
<dbReference type="Proteomes" id="UP000192521">
    <property type="component" value="Unassembled WGS sequence"/>
</dbReference>
<feature type="domain" description="HTH cro/C1-type" evidence="1">
    <location>
        <begin position="83"/>
        <end position="136"/>
    </location>
</feature>
<dbReference type="Proteomes" id="UP000867740">
    <property type="component" value="Unassembled WGS sequence"/>
</dbReference>
<dbReference type="PROSITE" id="PS50943">
    <property type="entry name" value="HTH_CROC1"/>
    <property type="match status" value="1"/>
</dbReference>
<reference evidence="3 4" key="1">
    <citation type="submission" date="2017-02" db="EMBL/GenBank/DDBJ databases">
        <title>Draft genome sequence of a Kluyvera intermedia isolate from a patient with a pancreatic abscess.</title>
        <authorList>
            <person name="Thele R."/>
        </authorList>
    </citation>
    <scope>NUCLEOTIDE SEQUENCE [LARGE SCALE GENOMIC DNA]</scope>
    <source>
        <strain evidence="3 4">FOSA7093</strain>
    </source>
</reference>
<dbReference type="EMBL" id="DACSUM010000039">
    <property type="protein sequence ID" value="HAT3583687.1"/>
    <property type="molecule type" value="Genomic_DNA"/>
</dbReference>
<comment type="caution">
    <text evidence="2">The sequence shown here is derived from an EMBL/GenBank/DDBJ whole genome shotgun (WGS) entry which is preliminary data.</text>
</comment>
<dbReference type="PANTHER" id="PTHR40455">
    <property type="entry name" value="ANTITOXIN HIGA"/>
    <property type="match status" value="1"/>
</dbReference>
<organism evidence="2 5">
    <name type="scientific">Kluyvera intermedia</name>
    <name type="common">Enterobacter intermedius</name>
    <dbReference type="NCBI Taxonomy" id="61648"/>
    <lineage>
        <taxon>Bacteria</taxon>
        <taxon>Pseudomonadati</taxon>
        <taxon>Pseudomonadota</taxon>
        <taxon>Gammaproteobacteria</taxon>
        <taxon>Enterobacterales</taxon>
        <taxon>Enterobacteriaceae</taxon>
        <taxon>Kluyvera</taxon>
    </lineage>
</organism>
<dbReference type="GO" id="GO:0006355">
    <property type="term" value="P:regulation of DNA-templated transcription"/>
    <property type="evidence" value="ECO:0007669"/>
    <property type="project" value="InterPro"/>
</dbReference>
<protein>
    <submittedName>
        <fullName evidence="2">Helix-turn-helix domain-containing protein</fullName>
    </submittedName>
    <submittedName>
        <fullName evidence="3">Transcriptional regulator</fullName>
    </submittedName>
</protein>